<name>A0A3B0XPS3_9ZZZZ</name>
<gene>
    <name evidence="1" type="ORF">MNBD_GAMMA10-3246</name>
</gene>
<dbReference type="AlphaFoldDB" id="A0A3B0XPS3"/>
<dbReference type="Pfam" id="PF11964">
    <property type="entry name" value="SpoIIAA-like"/>
    <property type="match status" value="1"/>
</dbReference>
<dbReference type="EMBL" id="UOFJ01000172">
    <property type="protein sequence ID" value="VAW65237.1"/>
    <property type="molecule type" value="Genomic_DNA"/>
</dbReference>
<reference evidence="1" key="1">
    <citation type="submission" date="2018-06" db="EMBL/GenBank/DDBJ databases">
        <authorList>
            <person name="Zhirakovskaya E."/>
        </authorList>
    </citation>
    <scope>NUCLEOTIDE SEQUENCE</scope>
</reference>
<dbReference type="InterPro" id="IPR038396">
    <property type="entry name" value="SpoIIAA-like_sf"/>
</dbReference>
<accession>A0A3B0XPS3</accession>
<dbReference type="SUPFAM" id="SSF52091">
    <property type="entry name" value="SpoIIaa-like"/>
    <property type="match status" value="1"/>
</dbReference>
<sequence length="124" mass="13984">MLIINLDEKSSIAMIEPTGALDVKDFQAAASTIDPFIEKRGELKGLIIHTESFPGWDSFEALVSHLKFVKNHHHKIRHVALVTDSPILTLVEALARHFIAAQIKCFAYDELDQSRQWIVDSDSM</sequence>
<evidence type="ECO:0008006" key="2">
    <source>
        <dbReference type="Google" id="ProtNLM"/>
    </source>
</evidence>
<dbReference type="InterPro" id="IPR021866">
    <property type="entry name" value="SpoIIAA-like"/>
</dbReference>
<proteinExistence type="predicted"/>
<organism evidence="1">
    <name type="scientific">hydrothermal vent metagenome</name>
    <dbReference type="NCBI Taxonomy" id="652676"/>
    <lineage>
        <taxon>unclassified sequences</taxon>
        <taxon>metagenomes</taxon>
        <taxon>ecological metagenomes</taxon>
    </lineage>
</organism>
<evidence type="ECO:0000313" key="1">
    <source>
        <dbReference type="EMBL" id="VAW65237.1"/>
    </source>
</evidence>
<dbReference type="Gene3D" id="3.40.50.10600">
    <property type="entry name" value="SpoIIaa-like domains"/>
    <property type="match status" value="1"/>
</dbReference>
<protein>
    <recommendedName>
        <fullName evidence="2">STAS/SEC14 domain-containing protein</fullName>
    </recommendedName>
</protein>
<dbReference type="InterPro" id="IPR036513">
    <property type="entry name" value="STAS_dom_sf"/>
</dbReference>